<feature type="compositionally biased region" description="Gly residues" evidence="1">
    <location>
        <begin position="111"/>
        <end position="129"/>
    </location>
</feature>
<feature type="signal peptide" evidence="3">
    <location>
        <begin position="1"/>
        <end position="18"/>
    </location>
</feature>
<feature type="region of interest" description="Disordered" evidence="1">
    <location>
        <begin position="70"/>
        <end position="129"/>
    </location>
</feature>
<keyword evidence="5" id="KW-1185">Reference proteome</keyword>
<protein>
    <submittedName>
        <fullName evidence="4">Uncharacterized protein</fullName>
    </submittedName>
</protein>
<keyword evidence="2" id="KW-0472">Membrane</keyword>
<dbReference type="EMBL" id="JBBIAA010000019">
    <property type="protein sequence ID" value="MEJ5946266.1"/>
    <property type="molecule type" value="Genomic_DNA"/>
</dbReference>
<feature type="chain" id="PRO_5045728286" evidence="3">
    <location>
        <begin position="19"/>
        <end position="129"/>
    </location>
</feature>
<evidence type="ECO:0000313" key="4">
    <source>
        <dbReference type="EMBL" id="MEJ5946266.1"/>
    </source>
</evidence>
<feature type="transmembrane region" description="Helical" evidence="2">
    <location>
        <begin position="42"/>
        <end position="64"/>
    </location>
</feature>
<reference evidence="4 5" key="1">
    <citation type="journal article" date="2017" name="Int. J. Syst. Evol. Microbiol.">
        <title>Pseudokineococcus basanitobsidens sp. nov., isolated from volcanic rock.</title>
        <authorList>
            <person name="Lee D.W."/>
            <person name="Park M.Y."/>
            <person name="Kim J.J."/>
            <person name="Kim B.S."/>
        </authorList>
    </citation>
    <scope>NUCLEOTIDE SEQUENCE [LARGE SCALE GENOMIC DNA]</scope>
    <source>
        <strain evidence="4 5">DSM 103726</strain>
    </source>
</reference>
<evidence type="ECO:0000313" key="5">
    <source>
        <dbReference type="Proteomes" id="UP001387100"/>
    </source>
</evidence>
<evidence type="ECO:0000256" key="3">
    <source>
        <dbReference type="SAM" id="SignalP"/>
    </source>
</evidence>
<comment type="caution">
    <text evidence="4">The sequence shown here is derived from an EMBL/GenBank/DDBJ whole genome shotgun (WGS) entry which is preliminary data.</text>
</comment>
<keyword evidence="2" id="KW-1133">Transmembrane helix</keyword>
<name>A0ABU8RMJ8_9ACTN</name>
<keyword evidence="3" id="KW-0732">Signal</keyword>
<feature type="compositionally biased region" description="Basic and acidic residues" evidence="1">
    <location>
        <begin position="73"/>
        <end position="88"/>
    </location>
</feature>
<evidence type="ECO:0000256" key="1">
    <source>
        <dbReference type="SAM" id="MobiDB-lite"/>
    </source>
</evidence>
<keyword evidence="2" id="KW-0812">Transmembrane</keyword>
<evidence type="ECO:0000256" key="2">
    <source>
        <dbReference type="SAM" id="Phobius"/>
    </source>
</evidence>
<gene>
    <name evidence="4" type="ORF">WDZ17_13285</name>
</gene>
<feature type="region of interest" description="Disordered" evidence="1">
    <location>
        <begin position="20"/>
        <end position="39"/>
    </location>
</feature>
<dbReference type="RefSeq" id="WP_339575650.1">
    <property type="nucleotide sequence ID" value="NZ_JBBIAA010000019.1"/>
</dbReference>
<dbReference type="Proteomes" id="UP001387100">
    <property type="component" value="Unassembled WGS sequence"/>
</dbReference>
<accession>A0ABU8RMJ8</accession>
<proteinExistence type="predicted"/>
<sequence>MIAGAAAIGALASAVVAAAPTPSPSATEGLRPGLEASDVGPGPIGFVATAAVVLVSILVLVNMVSRLRRMERRRVLDEQAEDERRRAAGEPPLPPDVDPPPRRTGREAGPGSPGTGPGGGRGGGPGGPR</sequence>
<organism evidence="4 5">
    <name type="scientific">Pseudokineococcus basanitobsidens</name>
    <dbReference type="NCBI Taxonomy" id="1926649"/>
    <lineage>
        <taxon>Bacteria</taxon>
        <taxon>Bacillati</taxon>
        <taxon>Actinomycetota</taxon>
        <taxon>Actinomycetes</taxon>
        <taxon>Kineosporiales</taxon>
        <taxon>Kineosporiaceae</taxon>
        <taxon>Pseudokineococcus</taxon>
    </lineage>
</organism>